<comment type="caution">
    <text evidence="1">The sequence shown here is derived from an EMBL/GenBank/DDBJ whole genome shotgun (WGS) entry which is preliminary data.</text>
</comment>
<evidence type="ECO:0000313" key="1">
    <source>
        <dbReference type="EMBL" id="GAA4464798.1"/>
    </source>
</evidence>
<gene>
    <name evidence="1" type="ORF">GCM10023189_44550</name>
</gene>
<protein>
    <submittedName>
        <fullName evidence="1">Uncharacterized protein</fullName>
    </submittedName>
</protein>
<organism evidence="1 2">
    <name type="scientific">Nibrella saemangeumensis</name>
    <dbReference type="NCBI Taxonomy" id="1084526"/>
    <lineage>
        <taxon>Bacteria</taxon>
        <taxon>Pseudomonadati</taxon>
        <taxon>Bacteroidota</taxon>
        <taxon>Cytophagia</taxon>
        <taxon>Cytophagales</taxon>
        <taxon>Spirosomataceae</taxon>
        <taxon>Nibrella</taxon>
    </lineage>
</organism>
<keyword evidence="2" id="KW-1185">Reference proteome</keyword>
<evidence type="ECO:0000313" key="2">
    <source>
        <dbReference type="Proteomes" id="UP001501175"/>
    </source>
</evidence>
<sequence>METEAVKFTDLDAFLETMRAQGFDQQAEALVYEQGKLPYRSVFLIPVSLFPADFDWQTMIEFGGVVTQVREFEYIETEPMFTNFMVYPVSGIGYEEIEVHSSSNGLSANGEATPMAYVITLEDGIGRDYYLSELGNMVPFDQPSEEEPKVLKTNKRVDKIIDELSATYPASCKLFAVERKEFEKRRQLLQNPPQPKTKKKQ</sequence>
<name>A0ABP8NG24_9BACT</name>
<accession>A0ABP8NG24</accession>
<dbReference type="EMBL" id="BAABHD010000078">
    <property type="protein sequence ID" value="GAA4464798.1"/>
    <property type="molecule type" value="Genomic_DNA"/>
</dbReference>
<reference evidence="2" key="1">
    <citation type="journal article" date="2019" name="Int. J. Syst. Evol. Microbiol.">
        <title>The Global Catalogue of Microorganisms (GCM) 10K type strain sequencing project: providing services to taxonomists for standard genome sequencing and annotation.</title>
        <authorList>
            <consortium name="The Broad Institute Genomics Platform"/>
            <consortium name="The Broad Institute Genome Sequencing Center for Infectious Disease"/>
            <person name="Wu L."/>
            <person name="Ma J."/>
        </authorList>
    </citation>
    <scope>NUCLEOTIDE SEQUENCE [LARGE SCALE GENOMIC DNA]</scope>
    <source>
        <strain evidence="2">JCM 17927</strain>
    </source>
</reference>
<dbReference type="Proteomes" id="UP001501175">
    <property type="component" value="Unassembled WGS sequence"/>
</dbReference>
<proteinExistence type="predicted"/>
<dbReference type="RefSeq" id="WP_345247227.1">
    <property type="nucleotide sequence ID" value="NZ_BAABHD010000078.1"/>
</dbReference>